<protein>
    <submittedName>
        <fullName evidence="5">Calcyphosin-like protein</fullName>
    </submittedName>
</protein>
<sequence length="214" mass="24134">MANRPRTASARNEEDMMVNARRKLGQASDPVEKLRLLCLSRGVAGIMGMGKVFRRMDDDGSHSLNKEEFSKGIRETGLKLNEEDTDKLFSAFDKDGGGSVNYDEFLVAIRPKMNDARKKLVDMAFDKLDKTDDGVVTLEDLKGVYSVINHPKYQSGEMTEEDILNGVLKKFENSTTTDGKVTKDEFYDYYSAISASIDHDAYFDLMMRNAWGIK</sequence>
<dbReference type="InterPro" id="IPR011992">
    <property type="entry name" value="EF-hand-dom_pair"/>
</dbReference>
<dbReference type="Gene3D" id="1.10.238.10">
    <property type="entry name" value="EF-hand"/>
    <property type="match status" value="2"/>
</dbReference>
<dbReference type="PROSITE" id="PS00018">
    <property type="entry name" value="EF_HAND_1"/>
    <property type="match status" value="2"/>
</dbReference>
<dbReference type="PROSITE" id="PS50222">
    <property type="entry name" value="EF_HAND_2"/>
    <property type="match status" value="3"/>
</dbReference>
<dbReference type="InterPro" id="IPR051581">
    <property type="entry name" value="Ca-bind"/>
</dbReference>
<dbReference type="PANTHER" id="PTHR34524:SF6">
    <property type="entry name" value="CALCYPHOSINE LIKE"/>
    <property type="match status" value="1"/>
</dbReference>
<evidence type="ECO:0000313" key="6">
    <source>
        <dbReference type="Proteomes" id="UP000770661"/>
    </source>
</evidence>
<dbReference type="GO" id="GO:0005509">
    <property type="term" value="F:calcium ion binding"/>
    <property type="evidence" value="ECO:0007669"/>
    <property type="project" value="InterPro"/>
</dbReference>
<dbReference type="PANTHER" id="PTHR34524">
    <property type="entry name" value="CALCYPHOSIN"/>
    <property type="match status" value="1"/>
</dbReference>
<gene>
    <name evidence="5" type="primary">Capsl</name>
    <name evidence="5" type="ORF">GWK47_031018</name>
</gene>
<organism evidence="5 6">
    <name type="scientific">Chionoecetes opilio</name>
    <name type="common">Atlantic snow crab</name>
    <name type="synonym">Cancer opilio</name>
    <dbReference type="NCBI Taxonomy" id="41210"/>
    <lineage>
        <taxon>Eukaryota</taxon>
        <taxon>Metazoa</taxon>
        <taxon>Ecdysozoa</taxon>
        <taxon>Arthropoda</taxon>
        <taxon>Crustacea</taxon>
        <taxon>Multicrustacea</taxon>
        <taxon>Malacostraca</taxon>
        <taxon>Eumalacostraca</taxon>
        <taxon>Eucarida</taxon>
        <taxon>Decapoda</taxon>
        <taxon>Pleocyemata</taxon>
        <taxon>Brachyura</taxon>
        <taxon>Eubrachyura</taxon>
        <taxon>Majoidea</taxon>
        <taxon>Majidae</taxon>
        <taxon>Chionoecetes</taxon>
    </lineage>
</organism>
<dbReference type="InterPro" id="IPR018247">
    <property type="entry name" value="EF_Hand_1_Ca_BS"/>
</dbReference>
<keyword evidence="2" id="KW-0677">Repeat</keyword>
<name>A0A8J4Z151_CHIOP</name>
<dbReference type="CDD" id="cd00051">
    <property type="entry name" value="EFh"/>
    <property type="match status" value="1"/>
</dbReference>
<accession>A0A8J4Z151</accession>
<reference evidence="5" key="1">
    <citation type="submission" date="2020-07" db="EMBL/GenBank/DDBJ databases">
        <title>The High-quality genome of the commercially important snow crab, Chionoecetes opilio.</title>
        <authorList>
            <person name="Jeong J.-H."/>
            <person name="Ryu S."/>
        </authorList>
    </citation>
    <scope>NUCLEOTIDE SEQUENCE</scope>
    <source>
        <strain evidence="5">MADBK_172401_WGS</strain>
        <tissue evidence="5">Digestive gland</tissue>
    </source>
</reference>
<dbReference type="InterPro" id="IPR002048">
    <property type="entry name" value="EF_hand_dom"/>
</dbReference>
<keyword evidence="6" id="KW-1185">Reference proteome</keyword>
<feature type="domain" description="EF-hand" evidence="4">
    <location>
        <begin position="44"/>
        <end position="79"/>
    </location>
</feature>
<evidence type="ECO:0000256" key="1">
    <source>
        <dbReference type="ARBA" id="ARBA00022723"/>
    </source>
</evidence>
<dbReference type="EMBL" id="JACEEZ010001524">
    <property type="protein sequence ID" value="KAG0729110.1"/>
    <property type="molecule type" value="Genomic_DNA"/>
</dbReference>
<dbReference type="Proteomes" id="UP000770661">
    <property type="component" value="Unassembled WGS sequence"/>
</dbReference>
<feature type="domain" description="EF-hand" evidence="4">
    <location>
        <begin position="80"/>
        <end position="115"/>
    </location>
</feature>
<evidence type="ECO:0000259" key="4">
    <source>
        <dbReference type="PROSITE" id="PS50222"/>
    </source>
</evidence>
<comment type="caution">
    <text evidence="5">The sequence shown here is derived from an EMBL/GenBank/DDBJ whole genome shotgun (WGS) entry which is preliminary data.</text>
</comment>
<keyword evidence="1" id="KW-0479">Metal-binding</keyword>
<dbReference type="SMART" id="SM00054">
    <property type="entry name" value="EFh"/>
    <property type="match status" value="3"/>
</dbReference>
<proteinExistence type="predicted"/>
<feature type="domain" description="EF-hand" evidence="4">
    <location>
        <begin position="116"/>
        <end position="151"/>
    </location>
</feature>
<dbReference type="SUPFAM" id="SSF47473">
    <property type="entry name" value="EF-hand"/>
    <property type="match status" value="1"/>
</dbReference>
<evidence type="ECO:0000256" key="2">
    <source>
        <dbReference type="ARBA" id="ARBA00022737"/>
    </source>
</evidence>
<dbReference type="OrthoDB" id="444540at2759"/>
<keyword evidence="3" id="KW-0106">Calcium</keyword>
<evidence type="ECO:0000313" key="5">
    <source>
        <dbReference type="EMBL" id="KAG0729110.1"/>
    </source>
</evidence>
<evidence type="ECO:0000256" key="3">
    <source>
        <dbReference type="ARBA" id="ARBA00022837"/>
    </source>
</evidence>
<dbReference type="AlphaFoldDB" id="A0A8J4Z151"/>
<dbReference type="Pfam" id="PF13499">
    <property type="entry name" value="EF-hand_7"/>
    <property type="match status" value="2"/>
</dbReference>